<dbReference type="EMBL" id="KV429098">
    <property type="protein sequence ID" value="KZT65897.1"/>
    <property type="molecule type" value="Genomic_DNA"/>
</dbReference>
<proteinExistence type="predicted"/>
<organism evidence="1 2">
    <name type="scientific">Daedalea quercina L-15889</name>
    <dbReference type="NCBI Taxonomy" id="1314783"/>
    <lineage>
        <taxon>Eukaryota</taxon>
        <taxon>Fungi</taxon>
        <taxon>Dikarya</taxon>
        <taxon>Basidiomycota</taxon>
        <taxon>Agaricomycotina</taxon>
        <taxon>Agaricomycetes</taxon>
        <taxon>Polyporales</taxon>
        <taxon>Fomitopsis</taxon>
    </lineage>
</organism>
<gene>
    <name evidence="1" type="ORF">DAEQUDRAFT_730938</name>
</gene>
<sequence length="55" mass="5925">MTMRVQVLLQVAAIPLDRAHLSECSYSRIASSRDAHDQGVADCLQSPNYAAAPVP</sequence>
<evidence type="ECO:0000313" key="2">
    <source>
        <dbReference type="Proteomes" id="UP000076727"/>
    </source>
</evidence>
<evidence type="ECO:0000313" key="1">
    <source>
        <dbReference type="EMBL" id="KZT65897.1"/>
    </source>
</evidence>
<reference evidence="1 2" key="1">
    <citation type="journal article" date="2016" name="Mol. Biol. Evol.">
        <title>Comparative Genomics of Early-Diverging Mushroom-Forming Fungi Provides Insights into the Origins of Lignocellulose Decay Capabilities.</title>
        <authorList>
            <person name="Nagy L.G."/>
            <person name="Riley R."/>
            <person name="Tritt A."/>
            <person name="Adam C."/>
            <person name="Daum C."/>
            <person name="Floudas D."/>
            <person name="Sun H."/>
            <person name="Yadav J.S."/>
            <person name="Pangilinan J."/>
            <person name="Larsson K.H."/>
            <person name="Matsuura K."/>
            <person name="Barry K."/>
            <person name="Labutti K."/>
            <person name="Kuo R."/>
            <person name="Ohm R.A."/>
            <person name="Bhattacharya S.S."/>
            <person name="Shirouzu T."/>
            <person name="Yoshinaga Y."/>
            <person name="Martin F.M."/>
            <person name="Grigoriev I.V."/>
            <person name="Hibbett D.S."/>
        </authorList>
    </citation>
    <scope>NUCLEOTIDE SEQUENCE [LARGE SCALE GENOMIC DNA]</scope>
    <source>
        <strain evidence="1 2">L-15889</strain>
    </source>
</reference>
<accession>A0A165MMV3</accession>
<keyword evidence="2" id="KW-1185">Reference proteome</keyword>
<name>A0A165MMV3_9APHY</name>
<dbReference type="Proteomes" id="UP000076727">
    <property type="component" value="Unassembled WGS sequence"/>
</dbReference>
<dbReference type="AlphaFoldDB" id="A0A165MMV3"/>
<protein>
    <submittedName>
        <fullName evidence="1">Uncharacterized protein</fullName>
    </submittedName>
</protein>